<dbReference type="SUPFAM" id="SSF57716">
    <property type="entry name" value="Glucocorticoid receptor-like (DNA-binding domain)"/>
    <property type="match status" value="4"/>
</dbReference>
<dbReference type="GO" id="GO:0031941">
    <property type="term" value="C:filamentous actin"/>
    <property type="evidence" value="ECO:0007669"/>
    <property type="project" value="TreeGrafter"/>
</dbReference>
<dbReference type="OrthoDB" id="5911912at2759"/>
<evidence type="ECO:0000313" key="7">
    <source>
        <dbReference type="EMBL" id="CAD5218364.1"/>
    </source>
</evidence>
<accession>A0A811KSQ5</accession>
<dbReference type="GO" id="GO:0007507">
    <property type="term" value="P:heart development"/>
    <property type="evidence" value="ECO:0007669"/>
    <property type="project" value="TreeGrafter"/>
</dbReference>
<dbReference type="PROSITE" id="PS00478">
    <property type="entry name" value="LIM_DOMAIN_1"/>
    <property type="match status" value="2"/>
</dbReference>
<evidence type="ECO:0000256" key="2">
    <source>
        <dbReference type="ARBA" id="ARBA00022833"/>
    </source>
</evidence>
<dbReference type="CDD" id="cd08368">
    <property type="entry name" value="LIM"/>
    <property type="match status" value="1"/>
</dbReference>
<feature type="region of interest" description="Disordered" evidence="5">
    <location>
        <begin position="657"/>
        <end position="849"/>
    </location>
</feature>
<keyword evidence="3 4" id="KW-0440">LIM domain</keyword>
<dbReference type="GO" id="GO:0005912">
    <property type="term" value="C:adherens junction"/>
    <property type="evidence" value="ECO:0007669"/>
    <property type="project" value="TreeGrafter"/>
</dbReference>
<dbReference type="CDD" id="cd09461">
    <property type="entry name" value="LIM3_Enigma_like_1"/>
    <property type="match status" value="1"/>
</dbReference>
<feature type="region of interest" description="Disordered" evidence="5">
    <location>
        <begin position="390"/>
        <end position="414"/>
    </location>
</feature>
<dbReference type="FunFam" id="2.10.110.10:FF:000020">
    <property type="entry name" value="PDZ and LIM domain protein 5"/>
    <property type="match status" value="1"/>
</dbReference>
<evidence type="ECO:0000259" key="6">
    <source>
        <dbReference type="PROSITE" id="PS50023"/>
    </source>
</evidence>
<keyword evidence="2 4" id="KW-0862">Zinc</keyword>
<feature type="domain" description="LIM zinc-binding" evidence="6">
    <location>
        <begin position="1330"/>
        <end position="1384"/>
    </location>
</feature>
<name>A0A811KSQ5_9BILA</name>
<reference evidence="7" key="1">
    <citation type="submission" date="2020-09" db="EMBL/GenBank/DDBJ databases">
        <authorList>
            <person name="Kikuchi T."/>
        </authorList>
    </citation>
    <scope>NUCLEOTIDE SEQUENCE</scope>
    <source>
        <strain evidence="7">SH1</strain>
    </source>
</reference>
<dbReference type="GO" id="GO:0030018">
    <property type="term" value="C:Z disc"/>
    <property type="evidence" value="ECO:0007669"/>
    <property type="project" value="TreeGrafter"/>
</dbReference>
<feature type="compositionally biased region" description="Polar residues" evidence="5">
    <location>
        <begin position="714"/>
        <end position="727"/>
    </location>
</feature>
<evidence type="ECO:0000256" key="3">
    <source>
        <dbReference type="ARBA" id="ARBA00023038"/>
    </source>
</evidence>
<keyword evidence="8" id="KW-1185">Reference proteome</keyword>
<dbReference type="GO" id="GO:0051371">
    <property type="term" value="F:muscle alpha-actinin binding"/>
    <property type="evidence" value="ECO:0007669"/>
    <property type="project" value="TreeGrafter"/>
</dbReference>
<feature type="compositionally biased region" description="Polar residues" evidence="5">
    <location>
        <begin position="395"/>
        <end position="414"/>
    </location>
</feature>
<dbReference type="EMBL" id="CAJFDH010000004">
    <property type="protein sequence ID" value="CAD5218364.1"/>
    <property type="molecule type" value="Genomic_DNA"/>
</dbReference>
<feature type="compositionally biased region" description="Low complexity" evidence="5">
    <location>
        <begin position="69"/>
        <end position="84"/>
    </location>
</feature>
<dbReference type="Proteomes" id="UP000614601">
    <property type="component" value="Unassembled WGS sequence"/>
</dbReference>
<organism evidence="7 8">
    <name type="scientific">Bursaphelenchus okinawaensis</name>
    <dbReference type="NCBI Taxonomy" id="465554"/>
    <lineage>
        <taxon>Eukaryota</taxon>
        <taxon>Metazoa</taxon>
        <taxon>Ecdysozoa</taxon>
        <taxon>Nematoda</taxon>
        <taxon>Chromadorea</taxon>
        <taxon>Rhabditida</taxon>
        <taxon>Tylenchina</taxon>
        <taxon>Tylenchomorpha</taxon>
        <taxon>Aphelenchoidea</taxon>
        <taxon>Aphelenchoididae</taxon>
        <taxon>Bursaphelenchus</taxon>
    </lineage>
</organism>
<feature type="region of interest" description="Disordered" evidence="5">
    <location>
        <begin position="45"/>
        <end position="120"/>
    </location>
</feature>
<dbReference type="PANTHER" id="PTHR24214:SF38">
    <property type="entry name" value="PDZ AND LIM DOMAIN PROTEIN ZASP-RELATED"/>
    <property type="match status" value="1"/>
</dbReference>
<gene>
    <name evidence="7" type="ORF">BOKJ2_LOCUS7574</name>
</gene>
<dbReference type="InterPro" id="IPR001781">
    <property type="entry name" value="Znf_LIM"/>
</dbReference>
<feature type="region of interest" description="Disordered" evidence="5">
    <location>
        <begin position="349"/>
        <end position="370"/>
    </location>
</feature>
<feature type="compositionally biased region" description="Basic and acidic residues" evidence="5">
    <location>
        <begin position="632"/>
        <end position="642"/>
    </location>
</feature>
<feature type="compositionally biased region" description="Basic and acidic residues" evidence="5">
    <location>
        <begin position="45"/>
        <end position="54"/>
    </location>
</feature>
<dbReference type="PANTHER" id="PTHR24214">
    <property type="entry name" value="PDZ AND LIM DOMAIN PROTEIN ZASP"/>
    <property type="match status" value="1"/>
</dbReference>
<dbReference type="InterPro" id="IPR050604">
    <property type="entry name" value="PDZ-LIM_domain"/>
</dbReference>
<dbReference type="PROSITE" id="PS50023">
    <property type="entry name" value="LIM_DOMAIN_2"/>
    <property type="match status" value="3"/>
</dbReference>
<dbReference type="EMBL" id="CAJFCW020000004">
    <property type="protein sequence ID" value="CAG9110188.1"/>
    <property type="molecule type" value="Genomic_DNA"/>
</dbReference>
<dbReference type="GO" id="GO:0003779">
    <property type="term" value="F:actin binding"/>
    <property type="evidence" value="ECO:0007669"/>
    <property type="project" value="TreeGrafter"/>
</dbReference>
<dbReference type="GO" id="GO:0046872">
    <property type="term" value="F:metal ion binding"/>
    <property type="evidence" value="ECO:0007669"/>
    <property type="project" value="UniProtKB-KW"/>
</dbReference>
<protein>
    <recommendedName>
        <fullName evidence="6">LIM zinc-binding domain-containing protein</fullName>
    </recommendedName>
</protein>
<dbReference type="SMART" id="SM00132">
    <property type="entry name" value="LIM"/>
    <property type="match status" value="4"/>
</dbReference>
<keyword evidence="1 4" id="KW-0479">Metal-binding</keyword>
<feature type="compositionally biased region" description="Basic and acidic residues" evidence="5">
    <location>
        <begin position="803"/>
        <end position="817"/>
    </location>
</feature>
<feature type="region of interest" description="Disordered" evidence="5">
    <location>
        <begin position="527"/>
        <end position="565"/>
    </location>
</feature>
<dbReference type="FunFam" id="2.10.110.10:FF:000060">
    <property type="entry name" value="Uncharacterized protein, isoform Z"/>
    <property type="match status" value="1"/>
</dbReference>
<dbReference type="Pfam" id="PF00412">
    <property type="entry name" value="LIM"/>
    <property type="match status" value="4"/>
</dbReference>
<feature type="domain" description="LIM zinc-binding" evidence="6">
    <location>
        <begin position="1"/>
        <end position="47"/>
    </location>
</feature>
<proteinExistence type="predicted"/>
<feature type="compositionally biased region" description="Basic and acidic residues" evidence="5">
    <location>
        <begin position="657"/>
        <end position="674"/>
    </location>
</feature>
<feature type="region of interest" description="Disordered" evidence="5">
    <location>
        <begin position="632"/>
        <end position="651"/>
    </location>
</feature>
<comment type="caution">
    <text evidence="7">The sequence shown here is derived from an EMBL/GenBank/DDBJ whole genome shotgun (WGS) entry which is preliminary data.</text>
</comment>
<feature type="compositionally biased region" description="Polar residues" evidence="5">
    <location>
        <begin position="552"/>
        <end position="565"/>
    </location>
</feature>
<feature type="compositionally biased region" description="Polar residues" evidence="5">
    <location>
        <begin position="351"/>
        <end position="370"/>
    </location>
</feature>
<dbReference type="FunFam" id="2.10.110.10:FF:000069">
    <property type="entry name" value="Uncharacterized protein, isoform Z"/>
    <property type="match status" value="1"/>
</dbReference>
<feature type="compositionally biased region" description="Polar residues" evidence="5">
    <location>
        <begin position="686"/>
        <end position="695"/>
    </location>
</feature>
<evidence type="ECO:0000256" key="4">
    <source>
        <dbReference type="PROSITE-ProRule" id="PRU00125"/>
    </source>
</evidence>
<evidence type="ECO:0000256" key="5">
    <source>
        <dbReference type="SAM" id="MobiDB-lite"/>
    </source>
</evidence>
<evidence type="ECO:0000256" key="1">
    <source>
        <dbReference type="ARBA" id="ARBA00022723"/>
    </source>
</evidence>
<dbReference type="Gene3D" id="2.10.110.10">
    <property type="entry name" value="Cysteine Rich Protein"/>
    <property type="match status" value="4"/>
</dbReference>
<feature type="domain" description="LIM zinc-binding" evidence="6">
    <location>
        <begin position="1270"/>
        <end position="1329"/>
    </location>
</feature>
<feature type="region of interest" description="Disordered" evidence="5">
    <location>
        <begin position="200"/>
        <end position="229"/>
    </location>
</feature>
<feature type="region of interest" description="Disordered" evidence="5">
    <location>
        <begin position="440"/>
        <end position="463"/>
    </location>
</feature>
<evidence type="ECO:0000313" key="8">
    <source>
        <dbReference type="Proteomes" id="UP000614601"/>
    </source>
</evidence>
<dbReference type="GO" id="GO:0061061">
    <property type="term" value="P:muscle structure development"/>
    <property type="evidence" value="ECO:0007669"/>
    <property type="project" value="TreeGrafter"/>
</dbReference>
<dbReference type="Proteomes" id="UP000783686">
    <property type="component" value="Unassembled WGS sequence"/>
</dbReference>
<feature type="compositionally biased region" description="Polar residues" evidence="5">
    <location>
        <begin position="819"/>
        <end position="836"/>
    </location>
</feature>
<dbReference type="GO" id="GO:0001725">
    <property type="term" value="C:stress fiber"/>
    <property type="evidence" value="ECO:0007669"/>
    <property type="project" value="TreeGrafter"/>
</dbReference>
<sequence length="1384" mass="155895">MVTAFDLSLHSECFQCSTCGTNLANQGHHFLNDKFYCDVHGSQIKSDERQDKPKPIPTAPLTQSVRPFNSSANNSPYKSNNNGNGPATRRDQKADPLKSSLHRRPRQRLRQEWPPPPGAIKRNAEAIRFWKYHFEKDGHPSEETMERLKERITDFETGRILNPTSNRVPLERGPYAKYVLITPDRLNTPMRRNPFAFTNAELPKHPVDSSMDSSVNLPPRQESTDDGTTTKWQFLGQNELDTEMLSVSSTPSICLPPLPSTSIQMDESLEEFERKHFEELAQMEPLKHVELEGPQNQATNTKFGRQLSTVQMASSKPVQIVSSFQNSNNLDNFDEPVDNSGAFQHVKDVSNQKVQGNQVKTSESSQRNPDFNLQLAQKLKEVDLLQHKMDRNGDSDVNNEIQGRQPGSQPKLRSQITIQTSDSAFFDGQDVNQANYSLNQLPLPSNSYPDDGQQHQRSYSTNAYQQSLAIPNQPSSYVDNNSDIMTMSNTPTVILEEDDMATETGSPVHTQEYERQLKELSAANQELARDSAATPTLKLGAPNPTPEDTLRPRNSNLKDLNQAPQASGYEYRSDFDQNATISASESVLKPVTPASEPKMAHLTVIEDAKNDIDAIYRSFEMLEQQIEEWTFEKSQKSNKNDLKQGPNQGKINEKQENLAKKQENPNFKEPEDNKHQKKTNKKPSPIKSTSVSTSFVHKESNILPNGRPKHQVQGPESTKNQRNSQKRGSFYDVADDIAQSMAATAKTRSETPSSVAPIPPKRSKIPSPVQHRSTLPSPNQKKPPPVPQRAQSKHNSLIKPKKHDVTLEKRRKTDDFARNLNNTPSKSFENQQNTLSKGDKDSPNDIYKSTTDITEARSIIYADIRPYRANIYGENGKVEGFGTNIAEVLANIGQENQEKGLTNIEKTHNNKIKASQSFNHPKETKKYQENTENNMILAKTKLNIQLKAVEQTQPVQKIDFSALNEFDNMEPLYDEPHLENRPDNFVRNQGLVHSSKISKNGGIPNVHRNITQRNQLEAGRNANQNLPQRLYNTLTPKSTRSEVNVVEKMAKPRGTPELKQIPIQRSFSFDMPPPLTPLRYDDQPVKNRFSDAVATPPPAPPRHGVARKSSQVESLEALKILSNLCKDIESGTLSRNGTLSRRHSENLKLFDEEERPFKRVPINSDEVNRLSSAFNGLRTRGPVTKPQAFDGLSRFNQNEDVLASITASPTCYECKKVISGSFVKAAGKTFCPEHFNCANGACNRRLIECGFVEENGKKYCEKCFETLIAPDCAKCGLAITAECLNALQKHWHPQCFTCTHCRQSFGNAAFYVENNKPYCERDWNQLFTAKCTSCCFPIEAGDKWIEALNGQYHTNCFNCTVCHCNLEGQTFYAREGRPFCKSHS</sequence>
<dbReference type="GO" id="GO:0030036">
    <property type="term" value="P:actin cytoskeleton organization"/>
    <property type="evidence" value="ECO:0007669"/>
    <property type="project" value="TreeGrafter"/>
</dbReference>